<dbReference type="EMBL" id="ML119659">
    <property type="protein sequence ID" value="RPA84467.1"/>
    <property type="molecule type" value="Genomic_DNA"/>
</dbReference>
<feature type="compositionally biased region" description="Polar residues" evidence="1">
    <location>
        <begin position="8"/>
        <end position="22"/>
    </location>
</feature>
<evidence type="ECO:0000313" key="2">
    <source>
        <dbReference type="EMBL" id="RPA84467.1"/>
    </source>
</evidence>
<proteinExistence type="predicted"/>
<dbReference type="AlphaFoldDB" id="A0A3N4IG84"/>
<organism evidence="2 3">
    <name type="scientific">Ascobolus immersus RN42</name>
    <dbReference type="NCBI Taxonomy" id="1160509"/>
    <lineage>
        <taxon>Eukaryota</taxon>
        <taxon>Fungi</taxon>
        <taxon>Dikarya</taxon>
        <taxon>Ascomycota</taxon>
        <taxon>Pezizomycotina</taxon>
        <taxon>Pezizomycetes</taxon>
        <taxon>Pezizales</taxon>
        <taxon>Ascobolaceae</taxon>
        <taxon>Ascobolus</taxon>
    </lineage>
</organism>
<protein>
    <submittedName>
        <fullName evidence="2">Uncharacterized protein</fullName>
    </submittedName>
</protein>
<evidence type="ECO:0000313" key="3">
    <source>
        <dbReference type="Proteomes" id="UP000275078"/>
    </source>
</evidence>
<feature type="region of interest" description="Disordered" evidence="1">
    <location>
        <begin position="1"/>
        <end position="22"/>
    </location>
</feature>
<accession>A0A3N4IG84</accession>
<keyword evidence="3" id="KW-1185">Reference proteome</keyword>
<dbReference type="Proteomes" id="UP000275078">
    <property type="component" value="Unassembled WGS sequence"/>
</dbReference>
<reference evidence="2 3" key="1">
    <citation type="journal article" date="2018" name="Nat. Ecol. Evol.">
        <title>Pezizomycetes genomes reveal the molecular basis of ectomycorrhizal truffle lifestyle.</title>
        <authorList>
            <person name="Murat C."/>
            <person name="Payen T."/>
            <person name="Noel B."/>
            <person name="Kuo A."/>
            <person name="Morin E."/>
            <person name="Chen J."/>
            <person name="Kohler A."/>
            <person name="Krizsan K."/>
            <person name="Balestrini R."/>
            <person name="Da Silva C."/>
            <person name="Montanini B."/>
            <person name="Hainaut M."/>
            <person name="Levati E."/>
            <person name="Barry K.W."/>
            <person name="Belfiori B."/>
            <person name="Cichocki N."/>
            <person name="Clum A."/>
            <person name="Dockter R.B."/>
            <person name="Fauchery L."/>
            <person name="Guy J."/>
            <person name="Iotti M."/>
            <person name="Le Tacon F."/>
            <person name="Lindquist E.A."/>
            <person name="Lipzen A."/>
            <person name="Malagnac F."/>
            <person name="Mello A."/>
            <person name="Molinier V."/>
            <person name="Miyauchi S."/>
            <person name="Poulain J."/>
            <person name="Riccioni C."/>
            <person name="Rubini A."/>
            <person name="Sitrit Y."/>
            <person name="Splivallo R."/>
            <person name="Traeger S."/>
            <person name="Wang M."/>
            <person name="Zifcakova L."/>
            <person name="Wipf D."/>
            <person name="Zambonelli A."/>
            <person name="Paolocci F."/>
            <person name="Nowrousian M."/>
            <person name="Ottonello S."/>
            <person name="Baldrian P."/>
            <person name="Spatafora J.W."/>
            <person name="Henrissat B."/>
            <person name="Nagy L.G."/>
            <person name="Aury J.M."/>
            <person name="Wincker P."/>
            <person name="Grigoriev I.V."/>
            <person name="Bonfante P."/>
            <person name="Martin F.M."/>
        </authorList>
    </citation>
    <scope>NUCLEOTIDE SEQUENCE [LARGE SCALE GENOMIC DNA]</scope>
    <source>
        <strain evidence="2 3">RN42</strain>
    </source>
</reference>
<sequence length="354" mass="39868">MDIGTEGQLKQENSNGYPASSKTSTMQVSIFCPLCEWHFAEEGTVFGSKPCCSRQVWKECPTIAFRNLLSQRPSPDLRSAFIVIVTGSSEDGGKAYFVEKRPLFDTLPYFRHFNASESVFQAALFETVFLPAHMPRGFTCKILERFIETIITEKHQTLLAQPPHDPLQLGYFEGRNYEEQLKKDIKEIGKVKSILRALEFFIDAYFVASALEAQGLAARTAERVEATLCSSCAGGPIWSHNYYRNWREYGIQGFLKLYRKVHGDQGLPEGWKVAQVDMDPLKEKMAAFLAYNTLSSKTSALEKVVKDLVQERPAVAQEIMSAFGKGRLVRDVMIVNFALIREGLIRDVGPKKVG</sequence>
<gene>
    <name evidence="2" type="ORF">BJ508DRAFT_323730</name>
</gene>
<evidence type="ECO:0000256" key="1">
    <source>
        <dbReference type="SAM" id="MobiDB-lite"/>
    </source>
</evidence>
<name>A0A3N4IG84_ASCIM</name>